<name>A0A2S9XPI8_9BACT</name>
<evidence type="ECO:0000313" key="2">
    <source>
        <dbReference type="Proteomes" id="UP000238823"/>
    </source>
</evidence>
<proteinExistence type="predicted"/>
<accession>A0A2S9XPI8</accession>
<comment type="caution">
    <text evidence="1">The sequence shown here is derived from an EMBL/GenBank/DDBJ whole genome shotgun (WGS) entry which is preliminary data.</text>
</comment>
<dbReference type="AlphaFoldDB" id="A0A2S9XPI8"/>
<dbReference type="InterPro" id="IPR011990">
    <property type="entry name" value="TPR-like_helical_dom_sf"/>
</dbReference>
<dbReference type="RefSeq" id="WP_146158619.1">
    <property type="nucleotide sequence ID" value="NZ_PVNL01000139.1"/>
</dbReference>
<dbReference type="SUPFAM" id="SSF48452">
    <property type="entry name" value="TPR-like"/>
    <property type="match status" value="1"/>
</dbReference>
<organism evidence="1 2">
    <name type="scientific">Enhygromyxa salina</name>
    <dbReference type="NCBI Taxonomy" id="215803"/>
    <lineage>
        <taxon>Bacteria</taxon>
        <taxon>Pseudomonadati</taxon>
        <taxon>Myxococcota</taxon>
        <taxon>Polyangia</taxon>
        <taxon>Nannocystales</taxon>
        <taxon>Nannocystaceae</taxon>
        <taxon>Enhygromyxa</taxon>
    </lineage>
</organism>
<sequence>MPSLAKVLWQHVQARVEVGLLGLGYARQLGDPERAALLEVELLDHVSTALDLAGEPERAESSSRQALATLLALDGPHVVQEARVRANLAVVLSNLDRNAESQGEIEDALSQLEAVCYERALVSLNAGRLEDSCSTTRSRSSDSCECRSRPWAIVQTRKICTIERPEPA</sequence>
<reference evidence="1 2" key="1">
    <citation type="submission" date="2018-03" db="EMBL/GenBank/DDBJ databases">
        <title>Draft Genome Sequences of the Obligatory Marine Myxobacteria Enhygromyxa salina SWB007.</title>
        <authorList>
            <person name="Poehlein A."/>
            <person name="Moghaddam J.A."/>
            <person name="Harms H."/>
            <person name="Alanjari M."/>
            <person name="Koenig G.M."/>
            <person name="Daniel R."/>
            <person name="Schaeberle T.F."/>
        </authorList>
    </citation>
    <scope>NUCLEOTIDE SEQUENCE [LARGE SCALE GENOMIC DNA]</scope>
    <source>
        <strain evidence="1 2">SWB007</strain>
    </source>
</reference>
<dbReference type="EMBL" id="PVNL01000139">
    <property type="protein sequence ID" value="PRP94778.1"/>
    <property type="molecule type" value="Genomic_DNA"/>
</dbReference>
<protein>
    <recommendedName>
        <fullName evidence="3">Tetratricopeptide repeat protein</fullName>
    </recommendedName>
</protein>
<evidence type="ECO:0000313" key="1">
    <source>
        <dbReference type="EMBL" id="PRP94778.1"/>
    </source>
</evidence>
<dbReference type="Gene3D" id="1.25.40.10">
    <property type="entry name" value="Tetratricopeptide repeat domain"/>
    <property type="match status" value="1"/>
</dbReference>
<gene>
    <name evidence="1" type="ORF">ENSA7_76010</name>
</gene>
<evidence type="ECO:0008006" key="3">
    <source>
        <dbReference type="Google" id="ProtNLM"/>
    </source>
</evidence>
<dbReference type="Proteomes" id="UP000238823">
    <property type="component" value="Unassembled WGS sequence"/>
</dbReference>